<sequence length="127" mass="14343">MEQLLLKMARQLDALDEASLLALWEKYAVIVSNFEPTKRWEEAALVLSFIQAKRWKNQLFNHSWSAQVHPDAQPVPQAPVPPVPPEFMADEAPEAPRPSRPRRTGVILPFRPRRPAGEEADGSPEGK</sequence>
<comment type="caution">
    <text evidence="2">The sequence shown here is derived from an EMBL/GenBank/DDBJ whole genome shotgun (WGS) entry which is preliminary data.</text>
</comment>
<evidence type="ECO:0000313" key="3">
    <source>
        <dbReference type="Proteomes" id="UP000824264"/>
    </source>
</evidence>
<reference evidence="2" key="1">
    <citation type="journal article" date="2021" name="PeerJ">
        <title>Extensive microbial diversity within the chicken gut microbiome revealed by metagenomics and culture.</title>
        <authorList>
            <person name="Gilroy R."/>
            <person name="Ravi A."/>
            <person name="Getino M."/>
            <person name="Pursley I."/>
            <person name="Horton D.L."/>
            <person name="Alikhan N.F."/>
            <person name="Baker D."/>
            <person name="Gharbi K."/>
            <person name="Hall N."/>
            <person name="Watson M."/>
            <person name="Adriaenssens E.M."/>
            <person name="Foster-Nyarko E."/>
            <person name="Jarju S."/>
            <person name="Secka A."/>
            <person name="Antonio M."/>
            <person name="Oren A."/>
            <person name="Chaudhuri R.R."/>
            <person name="La Ragione R."/>
            <person name="Hildebrand F."/>
            <person name="Pallen M.J."/>
        </authorList>
    </citation>
    <scope>NUCLEOTIDE SEQUENCE</scope>
    <source>
        <strain evidence="2">ChiSxjej5B17-1746</strain>
    </source>
</reference>
<name>A0A9D1R056_9BACT</name>
<evidence type="ECO:0000256" key="1">
    <source>
        <dbReference type="SAM" id="MobiDB-lite"/>
    </source>
</evidence>
<proteinExistence type="predicted"/>
<dbReference type="EMBL" id="DXGI01000031">
    <property type="protein sequence ID" value="HIW77711.1"/>
    <property type="molecule type" value="Genomic_DNA"/>
</dbReference>
<evidence type="ECO:0000313" key="2">
    <source>
        <dbReference type="EMBL" id="HIW77711.1"/>
    </source>
</evidence>
<organism evidence="2 3">
    <name type="scientific">Candidatus Bilophila faecipullorum</name>
    <dbReference type="NCBI Taxonomy" id="2838482"/>
    <lineage>
        <taxon>Bacteria</taxon>
        <taxon>Pseudomonadati</taxon>
        <taxon>Thermodesulfobacteriota</taxon>
        <taxon>Desulfovibrionia</taxon>
        <taxon>Desulfovibrionales</taxon>
        <taxon>Desulfovibrionaceae</taxon>
        <taxon>Bilophila</taxon>
    </lineage>
</organism>
<dbReference type="AlphaFoldDB" id="A0A9D1R056"/>
<accession>A0A9D1R056</accession>
<feature type="region of interest" description="Disordered" evidence="1">
    <location>
        <begin position="68"/>
        <end position="127"/>
    </location>
</feature>
<feature type="compositionally biased region" description="Acidic residues" evidence="1">
    <location>
        <begin position="118"/>
        <end position="127"/>
    </location>
</feature>
<gene>
    <name evidence="2" type="ORF">H9874_01005</name>
</gene>
<feature type="compositionally biased region" description="Pro residues" evidence="1">
    <location>
        <begin position="76"/>
        <end position="85"/>
    </location>
</feature>
<reference evidence="2" key="2">
    <citation type="submission" date="2021-04" db="EMBL/GenBank/DDBJ databases">
        <authorList>
            <person name="Gilroy R."/>
        </authorList>
    </citation>
    <scope>NUCLEOTIDE SEQUENCE</scope>
    <source>
        <strain evidence="2">ChiSxjej5B17-1746</strain>
    </source>
</reference>
<protein>
    <submittedName>
        <fullName evidence="2">Uncharacterized protein</fullName>
    </submittedName>
</protein>
<dbReference type="Proteomes" id="UP000824264">
    <property type="component" value="Unassembled WGS sequence"/>
</dbReference>